<dbReference type="GO" id="GO:0008970">
    <property type="term" value="F:phospholipase A1 activity"/>
    <property type="evidence" value="ECO:0007669"/>
    <property type="project" value="UniProtKB-UniRule"/>
</dbReference>
<keyword evidence="2 5" id="KW-0378">Hydrolase</keyword>
<keyword evidence="4 5" id="KW-0443">Lipid metabolism</keyword>
<dbReference type="SUPFAM" id="SSF53474">
    <property type="entry name" value="alpha/beta-Hydrolases"/>
    <property type="match status" value="1"/>
</dbReference>
<dbReference type="Pfam" id="PF01764">
    <property type="entry name" value="Lipase_3"/>
    <property type="match status" value="1"/>
</dbReference>
<evidence type="ECO:0000256" key="3">
    <source>
        <dbReference type="ARBA" id="ARBA00022963"/>
    </source>
</evidence>
<dbReference type="Gene3D" id="3.40.50.1820">
    <property type="entry name" value="alpha/beta hydrolase"/>
    <property type="match status" value="1"/>
</dbReference>
<keyword evidence="3 5" id="KW-0442">Lipid degradation</keyword>
<evidence type="ECO:0000256" key="1">
    <source>
        <dbReference type="ARBA" id="ARBA00010701"/>
    </source>
</evidence>
<comment type="similarity">
    <text evidence="1 5">Belongs to the AB hydrolase superfamily. Lipase family.</text>
</comment>
<accession>A0A1R3H535</accession>
<comment type="function">
    <text evidence="5">Acylhydrolase that catalyzes the hydrolysis of phospholipids at the sn-1 position.</text>
</comment>
<dbReference type="InterPro" id="IPR033556">
    <property type="entry name" value="PLA"/>
</dbReference>
<organism evidence="7 8">
    <name type="scientific">Corchorus olitorius</name>
    <dbReference type="NCBI Taxonomy" id="93759"/>
    <lineage>
        <taxon>Eukaryota</taxon>
        <taxon>Viridiplantae</taxon>
        <taxon>Streptophyta</taxon>
        <taxon>Embryophyta</taxon>
        <taxon>Tracheophyta</taxon>
        <taxon>Spermatophyta</taxon>
        <taxon>Magnoliopsida</taxon>
        <taxon>eudicotyledons</taxon>
        <taxon>Gunneridae</taxon>
        <taxon>Pentapetalae</taxon>
        <taxon>rosids</taxon>
        <taxon>malvids</taxon>
        <taxon>Malvales</taxon>
        <taxon>Malvaceae</taxon>
        <taxon>Grewioideae</taxon>
        <taxon>Apeibeae</taxon>
        <taxon>Corchorus</taxon>
    </lineage>
</organism>
<dbReference type="STRING" id="93759.A0A1R3H535"/>
<sequence length="391" mass="43222">MSGSIASRWAELSGKTNWDNLLHPLDLDLRRLLIHYHQRAAAAGTIFNSETRLSRYPPEALFATSGFEVGNPYKYRVTNFIYAVPADTKVSEWIGYVAVATDEGKAILGRRDILVSWRATSTTGDHNADLNFATTSAPELFGPDEAAKVHSGFLSLYTSKLSDSPYGKTSAREQVLKAVQEQVDKYQNEEAVSITVTGHSLGAGLATLNAIDIVFNGHNKPTGGNSDKSFMVTAFPIASSRVGDENLKKLFDRLNKDNDLHILRIVNAGDLVPNLPPEGIIYRYTHVGQVLDIDAFKSSYLKPLNFPSNNNHDVELYAHGVAGVQENGEFKLEEELHFDIACVNKNGDFLVADMKIPSLWWNQTDFKGMVQMDDGHWKFVGSDYVPDPPTA</sequence>
<feature type="domain" description="Fungal lipase-type" evidence="6">
    <location>
        <begin position="115"/>
        <end position="278"/>
    </location>
</feature>
<comment type="caution">
    <text evidence="7">The sequence shown here is derived from an EMBL/GenBank/DDBJ whole genome shotgun (WGS) entry which is preliminary data.</text>
</comment>
<protein>
    <recommendedName>
        <fullName evidence="5">Phospholipase A1</fullName>
        <ecNumber evidence="5">3.1.1.-</ecNumber>
    </recommendedName>
</protein>
<dbReference type="InterPro" id="IPR029058">
    <property type="entry name" value="AB_hydrolase_fold"/>
</dbReference>
<evidence type="ECO:0000256" key="2">
    <source>
        <dbReference type="ARBA" id="ARBA00022801"/>
    </source>
</evidence>
<dbReference type="Proteomes" id="UP000187203">
    <property type="component" value="Unassembled WGS sequence"/>
</dbReference>
<gene>
    <name evidence="7" type="ORF">COLO4_31327</name>
</gene>
<proteinExistence type="inferred from homology"/>
<name>A0A1R3H535_9ROSI</name>
<dbReference type="CDD" id="cd00519">
    <property type="entry name" value="Lipase_3"/>
    <property type="match status" value="1"/>
</dbReference>
<dbReference type="InterPro" id="IPR002921">
    <property type="entry name" value="Fungal_lipase-type"/>
</dbReference>
<evidence type="ECO:0000256" key="5">
    <source>
        <dbReference type="RuleBase" id="RU367093"/>
    </source>
</evidence>
<dbReference type="GO" id="GO:0016042">
    <property type="term" value="P:lipid catabolic process"/>
    <property type="evidence" value="ECO:0007669"/>
    <property type="project" value="UniProtKB-UniRule"/>
</dbReference>
<reference evidence="8" key="1">
    <citation type="submission" date="2013-09" db="EMBL/GenBank/DDBJ databases">
        <title>Corchorus olitorius genome sequencing.</title>
        <authorList>
            <person name="Alam M."/>
            <person name="Haque M.S."/>
            <person name="Islam M.S."/>
            <person name="Emdad E.M."/>
            <person name="Islam M.M."/>
            <person name="Ahmed B."/>
            <person name="Halim A."/>
            <person name="Hossen Q.M.M."/>
            <person name="Hossain M.Z."/>
            <person name="Ahmed R."/>
            <person name="Khan M.M."/>
            <person name="Islam R."/>
            <person name="Rashid M.M."/>
            <person name="Khan S.A."/>
            <person name="Rahman M.S."/>
            <person name="Alam M."/>
            <person name="Yahiya A.S."/>
            <person name="Khan M.S."/>
            <person name="Azam M.S."/>
            <person name="Haque T."/>
            <person name="Lashkar M.Z.H."/>
            <person name="Akhand A.I."/>
            <person name="Morshed G."/>
            <person name="Roy S."/>
            <person name="Uddin K.S."/>
            <person name="Rabeya T."/>
            <person name="Hossain A.S."/>
            <person name="Chowdhury A."/>
            <person name="Snigdha A.R."/>
            <person name="Mortoza M.S."/>
            <person name="Matin S.A."/>
            <person name="Hoque S.M.E."/>
            <person name="Islam M.K."/>
            <person name="Roy D.K."/>
            <person name="Haider R."/>
            <person name="Moosa M.M."/>
            <person name="Elias S.M."/>
            <person name="Hasan A.M."/>
            <person name="Jahan S."/>
            <person name="Shafiuddin M."/>
            <person name="Mahmood N."/>
            <person name="Shommy N.S."/>
        </authorList>
    </citation>
    <scope>NUCLEOTIDE SEQUENCE [LARGE SCALE GENOMIC DNA]</scope>
    <source>
        <strain evidence="8">cv. O-4</strain>
    </source>
</reference>
<dbReference type="PANTHER" id="PTHR31828:SF13">
    <property type="entry name" value="PHOSPHOLIPASE A1"/>
    <property type="match status" value="1"/>
</dbReference>
<evidence type="ECO:0000259" key="6">
    <source>
        <dbReference type="Pfam" id="PF01764"/>
    </source>
</evidence>
<dbReference type="EMBL" id="AWUE01020841">
    <property type="protein sequence ID" value="OMO65336.1"/>
    <property type="molecule type" value="Genomic_DNA"/>
</dbReference>
<dbReference type="EC" id="3.1.1.-" evidence="5"/>
<evidence type="ECO:0000313" key="7">
    <source>
        <dbReference type="EMBL" id="OMO65336.1"/>
    </source>
</evidence>
<dbReference type="AlphaFoldDB" id="A0A1R3H535"/>
<dbReference type="OrthoDB" id="426718at2759"/>
<evidence type="ECO:0000313" key="8">
    <source>
        <dbReference type="Proteomes" id="UP000187203"/>
    </source>
</evidence>
<dbReference type="PANTHER" id="PTHR31828">
    <property type="entry name" value="PHOSPHOLIPASE A1-IIGAMMA"/>
    <property type="match status" value="1"/>
</dbReference>
<evidence type="ECO:0000256" key="4">
    <source>
        <dbReference type="ARBA" id="ARBA00023098"/>
    </source>
</evidence>
<keyword evidence="8" id="KW-1185">Reference proteome</keyword>